<reference evidence="3" key="1">
    <citation type="submission" date="2016-10" db="EMBL/GenBank/DDBJ databases">
        <authorList>
            <person name="Varghese N."/>
            <person name="Submissions S."/>
        </authorList>
    </citation>
    <scope>NUCLEOTIDE SEQUENCE [LARGE SCALE GENOMIC DNA]</scope>
    <source>
        <strain evidence="3">S9</strain>
    </source>
</reference>
<keyword evidence="2" id="KW-0503">Monooxygenase</keyword>
<dbReference type="Gene3D" id="3.30.70.100">
    <property type="match status" value="1"/>
</dbReference>
<dbReference type="PANTHER" id="PTHR34474">
    <property type="entry name" value="SIGNAL TRANSDUCTION PROTEIN TRAP"/>
    <property type="match status" value="1"/>
</dbReference>
<dbReference type="EMBL" id="FOGT01000033">
    <property type="protein sequence ID" value="SES43278.1"/>
    <property type="molecule type" value="Genomic_DNA"/>
</dbReference>
<dbReference type="STRING" id="1601833.SAMN05518684_1337"/>
<accession>A0A1H9XAP3</accession>
<dbReference type="RefSeq" id="WP_093056296.1">
    <property type="nucleotide sequence ID" value="NZ_FOGT01000033.1"/>
</dbReference>
<proteinExistence type="predicted"/>
<dbReference type="PANTHER" id="PTHR34474:SF2">
    <property type="entry name" value="SIGNAL TRANSDUCTION PROTEIN TRAP"/>
    <property type="match status" value="1"/>
</dbReference>
<dbReference type="SUPFAM" id="SSF54909">
    <property type="entry name" value="Dimeric alpha+beta barrel"/>
    <property type="match status" value="1"/>
</dbReference>
<gene>
    <name evidence="2" type="ORF">SAMN05518684_1337</name>
</gene>
<evidence type="ECO:0000313" key="2">
    <source>
        <dbReference type="EMBL" id="SES43278.1"/>
    </source>
</evidence>
<dbReference type="GO" id="GO:0004497">
    <property type="term" value="F:monooxygenase activity"/>
    <property type="evidence" value="ECO:0007669"/>
    <property type="project" value="UniProtKB-KW"/>
</dbReference>
<dbReference type="OrthoDB" id="2617048at2"/>
<evidence type="ECO:0000313" key="3">
    <source>
        <dbReference type="Proteomes" id="UP000198571"/>
    </source>
</evidence>
<dbReference type="InterPro" id="IPR050404">
    <property type="entry name" value="Heme-degrading_MO"/>
</dbReference>
<dbReference type="Proteomes" id="UP000198571">
    <property type="component" value="Unassembled WGS sequence"/>
</dbReference>
<evidence type="ECO:0000259" key="1">
    <source>
        <dbReference type="PROSITE" id="PS51725"/>
    </source>
</evidence>
<dbReference type="InterPro" id="IPR011008">
    <property type="entry name" value="Dimeric_a/b-barrel"/>
</dbReference>
<sequence>MYTVFSTFDVPPEKANEVIDIYRNRSRIVDEAPGFVDFYLLQNDKNSGEITVQLFFESKESYLEWVRGEDFKKIHDLEKKYPDQELAQIVPKVGQFKVVAR</sequence>
<dbReference type="AlphaFoldDB" id="A0A1H9XAP3"/>
<dbReference type="InterPro" id="IPR007138">
    <property type="entry name" value="ABM_dom"/>
</dbReference>
<organism evidence="2 3">
    <name type="scientific">Salipaludibacillus aurantiacus</name>
    <dbReference type="NCBI Taxonomy" id="1601833"/>
    <lineage>
        <taxon>Bacteria</taxon>
        <taxon>Bacillati</taxon>
        <taxon>Bacillota</taxon>
        <taxon>Bacilli</taxon>
        <taxon>Bacillales</taxon>
        <taxon>Bacillaceae</taxon>
    </lineage>
</organism>
<dbReference type="Pfam" id="PF03992">
    <property type="entry name" value="ABM"/>
    <property type="match status" value="1"/>
</dbReference>
<name>A0A1H9XAP3_9BACI</name>
<feature type="domain" description="ABM" evidence="1">
    <location>
        <begin position="2"/>
        <end position="90"/>
    </location>
</feature>
<keyword evidence="2" id="KW-0560">Oxidoreductase</keyword>
<keyword evidence="3" id="KW-1185">Reference proteome</keyword>
<protein>
    <submittedName>
        <fullName evidence="2">Heme-degrading monooxygenase HmoA</fullName>
    </submittedName>
</protein>
<dbReference type="PROSITE" id="PS51725">
    <property type="entry name" value="ABM"/>
    <property type="match status" value="1"/>
</dbReference>